<keyword evidence="1" id="KW-0472">Membrane</keyword>
<organism evidence="2 3">
    <name type="scientific">Niastella yeongjuensis</name>
    <dbReference type="NCBI Taxonomy" id="354355"/>
    <lineage>
        <taxon>Bacteria</taxon>
        <taxon>Pseudomonadati</taxon>
        <taxon>Bacteroidota</taxon>
        <taxon>Chitinophagia</taxon>
        <taxon>Chitinophagales</taxon>
        <taxon>Chitinophagaceae</taxon>
        <taxon>Niastella</taxon>
    </lineage>
</organism>
<comment type="caution">
    <text evidence="2">The sequence shown here is derived from an EMBL/GenBank/DDBJ whole genome shotgun (WGS) entry which is preliminary data.</text>
</comment>
<dbReference type="EMBL" id="LVXG01000023">
    <property type="protein sequence ID" value="OQP47171.1"/>
    <property type="molecule type" value="Genomic_DNA"/>
</dbReference>
<reference evidence="3" key="1">
    <citation type="submission" date="2016-04" db="EMBL/GenBank/DDBJ databases">
        <authorList>
            <person name="Chen L."/>
            <person name="Zhuang W."/>
            <person name="Wang G."/>
        </authorList>
    </citation>
    <scope>NUCLEOTIDE SEQUENCE [LARGE SCALE GENOMIC DNA]</scope>
    <source>
        <strain evidence="3">17621</strain>
    </source>
</reference>
<evidence type="ECO:0000313" key="2">
    <source>
        <dbReference type="EMBL" id="OQP47171.1"/>
    </source>
</evidence>
<feature type="transmembrane region" description="Helical" evidence="1">
    <location>
        <begin position="93"/>
        <end position="111"/>
    </location>
</feature>
<proteinExistence type="predicted"/>
<sequence length="153" mass="18319">MPASKPNYLWSMLTMKCPRCRRGPMYNNNNPWNLKKVFDMPTHCPECGQKYEMEVGFWYGTAYVSYALSVALSVSTFVAWWVLIGMSTTDNRFFWWLGINIFLLIFLQPWLMRLSRVIYLYFFVRYDPNYKSTKSKSFDYETGSYYDEEGNRQ</sequence>
<dbReference type="Proteomes" id="UP000192610">
    <property type="component" value="Unassembled WGS sequence"/>
</dbReference>
<gene>
    <name evidence="2" type="ORF">A4H97_06595</name>
</gene>
<keyword evidence="1" id="KW-1133">Transmembrane helix</keyword>
<keyword evidence="1" id="KW-0812">Transmembrane</keyword>
<dbReference type="STRING" id="354355.SAMN05660816_01345"/>
<protein>
    <submittedName>
        <fullName evidence="2">DUF983 domain-containing protein</fullName>
    </submittedName>
</protein>
<dbReference type="Pfam" id="PF06170">
    <property type="entry name" value="DUF983"/>
    <property type="match status" value="1"/>
</dbReference>
<dbReference type="OrthoDB" id="9790326at2"/>
<keyword evidence="3" id="KW-1185">Reference proteome</keyword>
<accession>A0A1V9EM72</accession>
<name>A0A1V9EM72_9BACT</name>
<feature type="transmembrane region" description="Helical" evidence="1">
    <location>
        <begin position="57"/>
        <end position="81"/>
    </location>
</feature>
<dbReference type="AlphaFoldDB" id="A0A1V9EM72"/>
<evidence type="ECO:0000313" key="3">
    <source>
        <dbReference type="Proteomes" id="UP000192610"/>
    </source>
</evidence>
<evidence type="ECO:0000256" key="1">
    <source>
        <dbReference type="SAM" id="Phobius"/>
    </source>
</evidence>
<dbReference type="RefSeq" id="WP_081201177.1">
    <property type="nucleotide sequence ID" value="NZ_FOCZ01000002.1"/>
</dbReference>
<dbReference type="InterPro" id="IPR009325">
    <property type="entry name" value="DUF983"/>
</dbReference>